<reference evidence="1 2" key="1">
    <citation type="journal article" date="2022" name="Hortic Res">
        <title>A haplotype resolved chromosomal level avocado genome allows analysis of novel avocado genes.</title>
        <authorList>
            <person name="Nath O."/>
            <person name="Fletcher S.J."/>
            <person name="Hayward A."/>
            <person name="Shaw L.M."/>
            <person name="Masouleh A.K."/>
            <person name="Furtado A."/>
            <person name="Henry R.J."/>
            <person name="Mitter N."/>
        </authorList>
    </citation>
    <scope>NUCLEOTIDE SEQUENCE [LARGE SCALE GENOMIC DNA]</scope>
    <source>
        <strain evidence="2">cv. Hass</strain>
    </source>
</reference>
<name>A0ACC2LGM0_PERAE</name>
<protein>
    <submittedName>
        <fullName evidence="1">Uncharacterized protein</fullName>
    </submittedName>
</protein>
<proteinExistence type="predicted"/>
<dbReference type="Proteomes" id="UP001234297">
    <property type="component" value="Chromosome 8"/>
</dbReference>
<comment type="caution">
    <text evidence="1">The sequence shown here is derived from an EMBL/GenBank/DDBJ whole genome shotgun (WGS) entry which is preliminary data.</text>
</comment>
<evidence type="ECO:0000313" key="2">
    <source>
        <dbReference type="Proteomes" id="UP001234297"/>
    </source>
</evidence>
<evidence type="ECO:0000313" key="1">
    <source>
        <dbReference type="EMBL" id="KAJ8632527.1"/>
    </source>
</evidence>
<gene>
    <name evidence="1" type="ORF">MRB53_025863</name>
</gene>
<sequence length="97" mass="11030">MTRLRQFAIFTYSEKEREIKRKGFLLGRQGFVDLWPESIELRISSTSSGKGDPEKTGGERRRPFSCTRKGKSEEGVFLDLVRPGLVDLWLESTSGSC</sequence>
<keyword evidence="2" id="KW-1185">Reference proteome</keyword>
<accession>A0ACC2LGM0</accession>
<dbReference type="EMBL" id="CM056816">
    <property type="protein sequence ID" value="KAJ8632527.1"/>
    <property type="molecule type" value="Genomic_DNA"/>
</dbReference>
<organism evidence="1 2">
    <name type="scientific">Persea americana</name>
    <name type="common">Avocado</name>
    <dbReference type="NCBI Taxonomy" id="3435"/>
    <lineage>
        <taxon>Eukaryota</taxon>
        <taxon>Viridiplantae</taxon>
        <taxon>Streptophyta</taxon>
        <taxon>Embryophyta</taxon>
        <taxon>Tracheophyta</taxon>
        <taxon>Spermatophyta</taxon>
        <taxon>Magnoliopsida</taxon>
        <taxon>Magnoliidae</taxon>
        <taxon>Laurales</taxon>
        <taxon>Lauraceae</taxon>
        <taxon>Persea</taxon>
    </lineage>
</organism>